<dbReference type="Proteomes" id="UP000784294">
    <property type="component" value="Unassembled WGS sequence"/>
</dbReference>
<name>A0A448WH69_9PLAT</name>
<gene>
    <name evidence="1" type="ORF">PXEA_LOCUS5135</name>
</gene>
<organism evidence="1 2">
    <name type="scientific">Protopolystoma xenopodis</name>
    <dbReference type="NCBI Taxonomy" id="117903"/>
    <lineage>
        <taxon>Eukaryota</taxon>
        <taxon>Metazoa</taxon>
        <taxon>Spiralia</taxon>
        <taxon>Lophotrochozoa</taxon>
        <taxon>Platyhelminthes</taxon>
        <taxon>Monogenea</taxon>
        <taxon>Polyopisthocotylea</taxon>
        <taxon>Polystomatidea</taxon>
        <taxon>Polystomatidae</taxon>
        <taxon>Protopolystoma</taxon>
    </lineage>
</organism>
<accession>A0A448WH69</accession>
<reference evidence="1" key="1">
    <citation type="submission" date="2018-11" db="EMBL/GenBank/DDBJ databases">
        <authorList>
            <consortium name="Pathogen Informatics"/>
        </authorList>
    </citation>
    <scope>NUCLEOTIDE SEQUENCE</scope>
</reference>
<evidence type="ECO:0000313" key="2">
    <source>
        <dbReference type="Proteomes" id="UP000784294"/>
    </source>
</evidence>
<keyword evidence="2" id="KW-1185">Reference proteome</keyword>
<feature type="non-terminal residue" evidence="1">
    <location>
        <position position="1"/>
    </location>
</feature>
<comment type="caution">
    <text evidence="1">The sequence shown here is derived from an EMBL/GenBank/DDBJ whole genome shotgun (WGS) entry which is preliminary data.</text>
</comment>
<dbReference type="AlphaFoldDB" id="A0A448WH69"/>
<protein>
    <submittedName>
        <fullName evidence="1">Uncharacterized protein</fullName>
    </submittedName>
</protein>
<evidence type="ECO:0000313" key="1">
    <source>
        <dbReference type="EMBL" id="VEL11695.1"/>
    </source>
</evidence>
<sequence length="213" mass="23665">MDARSQDPPDPYFDPFEAACRKINVTDARHSTSSSLSPIGQPRSMESSQISITLGNNISPSSTHAQTLPPACHTYLNRSSCHTPFRDTFAGDNHESLIGLHGSGRLSVNLLEPEVQTSGIRSESPQTPTGRDAVNKENEERTVIMQERIRQRVDLGTSQLNGRFHQKTTANFSRPAVDWLYWKIHADAEAISFDSGEPVLSFYPSYDGHHQSE</sequence>
<dbReference type="EMBL" id="CAAALY010012549">
    <property type="protein sequence ID" value="VEL11695.1"/>
    <property type="molecule type" value="Genomic_DNA"/>
</dbReference>
<proteinExistence type="predicted"/>